<proteinExistence type="predicted"/>
<sequence>QNSTAACLQSLDVTFSSFCFVSRRPSRTRRRHMYERPSRRVSIQLVATF</sequence>
<feature type="non-terminal residue" evidence="1">
    <location>
        <position position="49"/>
    </location>
</feature>
<reference evidence="1" key="1">
    <citation type="submission" date="2016-05" db="EMBL/GenBank/DDBJ databases">
        <authorList>
            <person name="Lavstsen T."/>
            <person name="Jespersen J.S."/>
        </authorList>
    </citation>
    <scope>NUCLEOTIDE SEQUENCE</scope>
    <source>
        <tissue evidence="1">Brain</tissue>
    </source>
</reference>
<dbReference type="AlphaFoldDB" id="A0A1A8UT11"/>
<reference evidence="1" key="2">
    <citation type="submission" date="2016-06" db="EMBL/GenBank/DDBJ databases">
        <title>The genome of a short-lived fish provides insights into sex chromosome evolution and the genetic control of aging.</title>
        <authorList>
            <person name="Reichwald K."/>
            <person name="Felder M."/>
            <person name="Petzold A."/>
            <person name="Koch P."/>
            <person name="Groth M."/>
            <person name="Platzer M."/>
        </authorList>
    </citation>
    <scope>NUCLEOTIDE SEQUENCE</scope>
    <source>
        <tissue evidence="1">Brain</tissue>
    </source>
</reference>
<name>A0A1A8UT11_NOTFU</name>
<evidence type="ECO:0000313" key="1">
    <source>
        <dbReference type="EMBL" id="SBS50467.1"/>
    </source>
</evidence>
<dbReference type="EMBL" id="HAEJ01010010">
    <property type="protein sequence ID" value="SBS50467.1"/>
    <property type="molecule type" value="Transcribed_RNA"/>
</dbReference>
<feature type="non-terminal residue" evidence="1">
    <location>
        <position position="1"/>
    </location>
</feature>
<protein>
    <submittedName>
        <fullName evidence="1">Uncharacterized protein</fullName>
    </submittedName>
</protein>
<gene>
    <name evidence="1" type="primary">CU302316.1</name>
</gene>
<accession>A0A1A8UT11</accession>
<organism evidence="1">
    <name type="scientific">Nothobranchius furzeri</name>
    <name type="common">Turquoise killifish</name>
    <dbReference type="NCBI Taxonomy" id="105023"/>
    <lineage>
        <taxon>Eukaryota</taxon>
        <taxon>Metazoa</taxon>
        <taxon>Chordata</taxon>
        <taxon>Craniata</taxon>
        <taxon>Vertebrata</taxon>
        <taxon>Euteleostomi</taxon>
        <taxon>Actinopterygii</taxon>
        <taxon>Neopterygii</taxon>
        <taxon>Teleostei</taxon>
        <taxon>Neoteleostei</taxon>
        <taxon>Acanthomorphata</taxon>
        <taxon>Ovalentaria</taxon>
        <taxon>Atherinomorphae</taxon>
        <taxon>Cyprinodontiformes</taxon>
        <taxon>Nothobranchiidae</taxon>
        <taxon>Nothobranchius</taxon>
    </lineage>
</organism>